<name>A0A5B1CPM2_9BACT</name>
<protein>
    <submittedName>
        <fullName evidence="1">Uncharacterized protein</fullName>
    </submittedName>
</protein>
<accession>A0A5B1CPM2</accession>
<keyword evidence="2" id="KW-1185">Reference proteome</keyword>
<comment type="caution">
    <text evidence="1">The sequence shown here is derived from an EMBL/GenBank/DDBJ whole genome shotgun (WGS) entry which is preliminary data.</text>
</comment>
<proteinExistence type="predicted"/>
<gene>
    <name evidence="1" type="ORF">LF1_37700</name>
</gene>
<organism evidence="1 2">
    <name type="scientific">Rubripirellula obstinata</name>
    <dbReference type="NCBI Taxonomy" id="406547"/>
    <lineage>
        <taxon>Bacteria</taxon>
        <taxon>Pseudomonadati</taxon>
        <taxon>Planctomycetota</taxon>
        <taxon>Planctomycetia</taxon>
        <taxon>Pirellulales</taxon>
        <taxon>Pirellulaceae</taxon>
        <taxon>Rubripirellula</taxon>
    </lineage>
</organism>
<evidence type="ECO:0000313" key="2">
    <source>
        <dbReference type="Proteomes" id="UP000322699"/>
    </source>
</evidence>
<dbReference type="AlphaFoldDB" id="A0A5B1CPM2"/>
<evidence type="ECO:0000313" key="1">
    <source>
        <dbReference type="EMBL" id="KAA1261224.1"/>
    </source>
</evidence>
<sequence length="168" mass="17906">MIRKISLALILLALPSCGRGKPEPPSLQQLESMLSISIPGDAALIGGQESSGTADDTLSSGTCSVWIIASTEPLPLPWQYGRTSQRRSKPPIRPKGTPFPTSALANLMAACQVSPDDVKAFAQTKGASHTGEIKELQVCYREAPTDSGWLTAIEIHSIVTMDGLDFSR</sequence>
<dbReference type="EMBL" id="VRLW01000001">
    <property type="protein sequence ID" value="KAA1261224.1"/>
    <property type="molecule type" value="Genomic_DNA"/>
</dbReference>
<dbReference type="Proteomes" id="UP000322699">
    <property type="component" value="Unassembled WGS sequence"/>
</dbReference>
<reference evidence="1 2" key="1">
    <citation type="submission" date="2019-08" db="EMBL/GenBank/DDBJ databases">
        <title>Deep-cultivation of Planctomycetes and their phenomic and genomic characterization uncovers novel biology.</title>
        <authorList>
            <person name="Wiegand S."/>
            <person name="Jogler M."/>
            <person name="Boedeker C."/>
            <person name="Pinto D."/>
            <person name="Vollmers J."/>
            <person name="Rivas-Marin E."/>
            <person name="Kohn T."/>
            <person name="Peeters S.H."/>
            <person name="Heuer A."/>
            <person name="Rast P."/>
            <person name="Oberbeckmann S."/>
            <person name="Bunk B."/>
            <person name="Jeske O."/>
            <person name="Meyerdierks A."/>
            <person name="Storesund J.E."/>
            <person name="Kallscheuer N."/>
            <person name="Luecker S."/>
            <person name="Lage O.M."/>
            <person name="Pohl T."/>
            <person name="Merkel B.J."/>
            <person name="Hornburger P."/>
            <person name="Mueller R.-W."/>
            <person name="Bruemmer F."/>
            <person name="Labrenz M."/>
            <person name="Spormann A.M."/>
            <person name="Op Den Camp H."/>
            <person name="Overmann J."/>
            <person name="Amann R."/>
            <person name="Jetten M.S.M."/>
            <person name="Mascher T."/>
            <person name="Medema M.H."/>
            <person name="Devos D.P."/>
            <person name="Kaster A.-K."/>
            <person name="Ovreas L."/>
            <person name="Rohde M."/>
            <person name="Galperin M.Y."/>
            <person name="Jogler C."/>
        </authorList>
    </citation>
    <scope>NUCLEOTIDE SEQUENCE [LARGE SCALE GENOMIC DNA]</scope>
    <source>
        <strain evidence="1 2">LF1</strain>
    </source>
</reference>